<keyword evidence="1" id="KW-0805">Transcription regulation</keyword>
<proteinExistence type="predicted"/>
<feature type="region of interest" description="Disordered" evidence="4">
    <location>
        <begin position="105"/>
        <end position="127"/>
    </location>
</feature>
<evidence type="ECO:0000256" key="1">
    <source>
        <dbReference type="ARBA" id="ARBA00023015"/>
    </source>
</evidence>
<dbReference type="Pfam" id="PF00249">
    <property type="entry name" value="Myb_DNA-binding"/>
    <property type="match status" value="1"/>
</dbReference>
<dbReference type="Proteomes" id="UP001202328">
    <property type="component" value="Unassembled WGS sequence"/>
</dbReference>
<accession>A0AAD4X7L9</accession>
<feature type="compositionally biased region" description="Basic and acidic residues" evidence="4">
    <location>
        <begin position="110"/>
        <end position="119"/>
    </location>
</feature>
<dbReference type="InterPro" id="IPR001005">
    <property type="entry name" value="SANT/Myb"/>
</dbReference>
<gene>
    <name evidence="6" type="ORF">MKW98_008643</name>
</gene>
<protein>
    <recommendedName>
        <fullName evidence="5">HTH myb-type domain-containing protein</fullName>
    </recommendedName>
</protein>
<dbReference type="GO" id="GO:0003677">
    <property type="term" value="F:DNA binding"/>
    <property type="evidence" value="ECO:0007669"/>
    <property type="project" value="InterPro"/>
</dbReference>
<keyword evidence="2" id="KW-0804">Transcription</keyword>
<feature type="domain" description="HTH myb-type" evidence="5">
    <location>
        <begin position="42"/>
        <end position="102"/>
    </location>
</feature>
<organism evidence="6 7">
    <name type="scientific">Papaver atlanticum</name>
    <dbReference type="NCBI Taxonomy" id="357466"/>
    <lineage>
        <taxon>Eukaryota</taxon>
        <taxon>Viridiplantae</taxon>
        <taxon>Streptophyta</taxon>
        <taxon>Embryophyta</taxon>
        <taxon>Tracheophyta</taxon>
        <taxon>Spermatophyta</taxon>
        <taxon>Magnoliopsida</taxon>
        <taxon>Ranunculales</taxon>
        <taxon>Papaveraceae</taxon>
        <taxon>Papaveroideae</taxon>
        <taxon>Papaver</taxon>
    </lineage>
</organism>
<evidence type="ECO:0000256" key="4">
    <source>
        <dbReference type="SAM" id="MobiDB-lite"/>
    </source>
</evidence>
<dbReference type="GO" id="GO:0003700">
    <property type="term" value="F:DNA-binding transcription factor activity"/>
    <property type="evidence" value="ECO:0007669"/>
    <property type="project" value="InterPro"/>
</dbReference>
<dbReference type="Pfam" id="PF14379">
    <property type="entry name" value="Myb_CC_LHEQLE"/>
    <property type="match status" value="1"/>
</dbReference>
<dbReference type="PANTHER" id="PTHR31499">
    <property type="entry name" value="MYB FAMILY TRANSCRIPTION FACTOR PHL11"/>
    <property type="match status" value="1"/>
</dbReference>
<sequence>MYHAKKFSTMGLVPHKAQGAEQLPNMGVGGSPTVSNSAPSGGNGKQRLRWTSDLHDRFVDAIAQLGGPDRATPKGVLRVMGVPGLTIYHVKSHLQKYRLAKYLPESPADGSKDEKKDSGDSLSSLDSASGVQINEALRMQMEVQKRLHEQLEVQRQLQLRIEAQGKYLQKIIEEQQKLGGVLQASEPSQAEVKQKTSPTHIETECPQSPLKKKKVEQSSKDPDPSTVPPNSSDVGQLEPNLFGNNAVGFSVGTDNEIKEDVKDGGS</sequence>
<dbReference type="InterPro" id="IPR009057">
    <property type="entry name" value="Homeodomain-like_sf"/>
</dbReference>
<dbReference type="InterPro" id="IPR025756">
    <property type="entry name" value="Myb_CC_LHEQLE"/>
</dbReference>
<dbReference type="FunFam" id="1.10.10.60:FF:000002">
    <property type="entry name" value="Myb family transcription factor"/>
    <property type="match status" value="1"/>
</dbReference>
<evidence type="ECO:0000256" key="2">
    <source>
        <dbReference type="ARBA" id="ARBA00023163"/>
    </source>
</evidence>
<dbReference type="PROSITE" id="PS51294">
    <property type="entry name" value="HTH_MYB"/>
    <property type="match status" value="1"/>
</dbReference>
<dbReference type="NCBIfam" id="TIGR01557">
    <property type="entry name" value="myb_SHAQKYF"/>
    <property type="match status" value="1"/>
</dbReference>
<dbReference type="Gene3D" id="1.10.10.60">
    <property type="entry name" value="Homeodomain-like"/>
    <property type="match status" value="1"/>
</dbReference>
<reference evidence="6" key="1">
    <citation type="submission" date="2022-04" db="EMBL/GenBank/DDBJ databases">
        <title>A functionally conserved STORR gene fusion in Papaver species that diverged 16.8 million years ago.</title>
        <authorList>
            <person name="Catania T."/>
        </authorList>
    </citation>
    <scope>NUCLEOTIDE SEQUENCE</scope>
    <source>
        <strain evidence="6">S-188037</strain>
    </source>
</reference>
<dbReference type="InterPro" id="IPR006447">
    <property type="entry name" value="Myb_dom_plants"/>
</dbReference>
<keyword evidence="7" id="KW-1185">Reference proteome</keyword>
<dbReference type="InterPro" id="IPR017930">
    <property type="entry name" value="Myb_dom"/>
</dbReference>
<feature type="region of interest" description="Disordered" evidence="4">
    <location>
        <begin position="182"/>
        <end position="266"/>
    </location>
</feature>
<dbReference type="SUPFAM" id="SSF46689">
    <property type="entry name" value="Homeodomain-like"/>
    <property type="match status" value="1"/>
</dbReference>
<evidence type="ECO:0000259" key="5">
    <source>
        <dbReference type="PROSITE" id="PS51294"/>
    </source>
</evidence>
<comment type="caution">
    <text evidence="6">The sequence shown here is derived from an EMBL/GenBank/DDBJ whole genome shotgun (WGS) entry which is preliminary data.</text>
</comment>
<evidence type="ECO:0000313" key="7">
    <source>
        <dbReference type="Proteomes" id="UP001202328"/>
    </source>
</evidence>
<dbReference type="EMBL" id="JAJJMB010014087">
    <property type="protein sequence ID" value="KAI3862803.1"/>
    <property type="molecule type" value="Genomic_DNA"/>
</dbReference>
<name>A0AAD4X7L9_9MAGN</name>
<evidence type="ECO:0000313" key="6">
    <source>
        <dbReference type="EMBL" id="KAI3862803.1"/>
    </source>
</evidence>
<dbReference type="InterPro" id="IPR046955">
    <property type="entry name" value="PHR1-like"/>
</dbReference>
<dbReference type="PANTHER" id="PTHR31499:SF79">
    <property type="entry name" value="HTH MYB-TYPE DOMAIN-CONTAINING PROTEIN"/>
    <property type="match status" value="1"/>
</dbReference>
<keyword evidence="3" id="KW-0539">Nucleus</keyword>
<evidence type="ECO:0000256" key="3">
    <source>
        <dbReference type="ARBA" id="ARBA00023242"/>
    </source>
</evidence>
<dbReference type="AlphaFoldDB" id="A0AAD4X7L9"/>
<feature type="compositionally biased region" description="Basic and acidic residues" evidence="4">
    <location>
        <begin position="255"/>
        <end position="266"/>
    </location>
</feature>